<keyword evidence="2" id="KW-0969">Cilium</keyword>
<dbReference type="RefSeq" id="WP_055728969.1">
    <property type="nucleotide sequence ID" value="NZ_FUYX01000001.1"/>
</dbReference>
<evidence type="ECO:0000313" key="1">
    <source>
        <dbReference type="EMBL" id="KQK29818.1"/>
    </source>
</evidence>
<proteinExistence type="predicted"/>
<protein>
    <submittedName>
        <fullName evidence="2">Flagellin FlgL</fullName>
    </submittedName>
</protein>
<dbReference type="STRING" id="53254.SAMN05660750_00086"/>
<organism evidence="1 3">
    <name type="scientific">Bosea thiooxidans</name>
    <dbReference type="NCBI Taxonomy" id="53254"/>
    <lineage>
        <taxon>Bacteria</taxon>
        <taxon>Pseudomonadati</taxon>
        <taxon>Pseudomonadota</taxon>
        <taxon>Alphaproteobacteria</taxon>
        <taxon>Hyphomicrobiales</taxon>
        <taxon>Boseaceae</taxon>
        <taxon>Bosea</taxon>
    </lineage>
</organism>
<keyword evidence="2" id="KW-0282">Flagellum</keyword>
<dbReference type="Proteomes" id="UP000190130">
    <property type="component" value="Unassembled WGS sequence"/>
</dbReference>
<dbReference type="SUPFAM" id="SSF64518">
    <property type="entry name" value="Phase 1 flagellin"/>
    <property type="match status" value="1"/>
</dbReference>
<evidence type="ECO:0000313" key="3">
    <source>
        <dbReference type="Proteomes" id="UP000051562"/>
    </source>
</evidence>
<dbReference type="Proteomes" id="UP000051562">
    <property type="component" value="Unassembled WGS sequence"/>
</dbReference>
<dbReference type="AlphaFoldDB" id="A0A0Q3SX38"/>
<name>A0A0Q3SX38_9HYPH</name>
<keyword evidence="2" id="KW-0966">Cell projection</keyword>
<reference evidence="2 4" key="2">
    <citation type="submission" date="2017-02" db="EMBL/GenBank/DDBJ databases">
        <authorList>
            <person name="Peterson S.W."/>
        </authorList>
    </citation>
    <scope>NUCLEOTIDE SEQUENCE [LARGE SCALE GENOMIC DNA]</scope>
    <source>
        <strain evidence="2 4">DSM 9653</strain>
    </source>
</reference>
<reference evidence="1 3" key="1">
    <citation type="submission" date="2015-10" db="EMBL/GenBank/DDBJ databases">
        <title>Draft genome of Bosea thiooxidans.</title>
        <authorList>
            <person name="Wang X."/>
        </authorList>
    </citation>
    <scope>NUCLEOTIDE SEQUENCE [LARGE SCALE GENOMIC DNA]</scope>
    <source>
        <strain evidence="1 3">CGMCC 9174</strain>
    </source>
</reference>
<gene>
    <name evidence="1" type="ORF">ARD30_05590</name>
    <name evidence="2" type="ORF">SAMN05660750_00086</name>
</gene>
<dbReference type="EMBL" id="FUYX01000001">
    <property type="protein sequence ID" value="SKB32851.1"/>
    <property type="molecule type" value="Genomic_DNA"/>
</dbReference>
<dbReference type="OrthoDB" id="7312911at2"/>
<sequence length="527" mass="56140">MTITSYGTGAYRAAKPNEFASTRAQFDDLTRQLDTKQRSTSYGDLGIDRRLSLDINGKISALDSWLSGIQLSDVNLKLSSQAVENFAKLTSETRNDMRSNSYVPSASGRSAPQVLAEEKFKQTLDLLNMAVNGRYLFSGRTSDTQPTANFDEIMNGDGAGKDGLKQLIEERRLADLGTGKMGRLTTGMNGTTTVLLSDADHDYGFKIGTIASIGAGISVQPETPTPAGSKAAFSIAVTDQPKPGDKVNITLKLPDGSEEQITLTARAPGTTGSNTDSFEIGADLDTTAANLKTSIDAALQNEAKTTLSAASSQVAAQNFFAGSLNNPPARVPGPDFENAIAPPTKVGAIDNTVIWYRGEDGILPLDKNDPALDTRTIVVSPSSRGTASVQIDQGQTVGTGARANEEAFRVGLAQFAIMTLENFPADEPSSQARYEAMTTRVSDKLGFGGKTQKPAEIITEFGSAQTALANAKERHESTKNYLTTTLAGVENVTTEEVATQILALQTRLQASYQVTSMLSRMSLTNYL</sequence>
<evidence type="ECO:0000313" key="2">
    <source>
        <dbReference type="EMBL" id="SKB32851.1"/>
    </source>
</evidence>
<keyword evidence="3" id="KW-1185">Reference proteome</keyword>
<accession>A0A0Q3SX38</accession>
<evidence type="ECO:0000313" key="4">
    <source>
        <dbReference type="Proteomes" id="UP000190130"/>
    </source>
</evidence>
<dbReference type="EMBL" id="LMAR01000045">
    <property type="protein sequence ID" value="KQK29818.1"/>
    <property type="molecule type" value="Genomic_DNA"/>
</dbReference>